<evidence type="ECO:0000256" key="3">
    <source>
        <dbReference type="ARBA" id="ARBA00023015"/>
    </source>
</evidence>
<name>A0A6G9YSS7_9NOCA</name>
<keyword evidence="6" id="KW-0804">Transcription</keyword>
<dbReference type="InterPro" id="IPR007627">
    <property type="entry name" value="RNA_pol_sigma70_r2"/>
</dbReference>
<dbReference type="InterPro" id="IPR014284">
    <property type="entry name" value="RNA_pol_sigma-70_dom"/>
</dbReference>
<evidence type="ECO:0000259" key="7">
    <source>
        <dbReference type="Pfam" id="PF04542"/>
    </source>
</evidence>
<dbReference type="InterPro" id="IPR036388">
    <property type="entry name" value="WH-like_DNA-bd_sf"/>
</dbReference>
<dbReference type="Gene3D" id="1.10.1740.10">
    <property type="match status" value="1"/>
</dbReference>
<reference evidence="9 10" key="1">
    <citation type="journal article" date="2019" name="ACS Chem. Biol.">
        <title>Identification and Mobilization of a Cryptic Antibiotic Biosynthesis Gene Locus from a Human-Pathogenic Nocardia Isolate.</title>
        <authorList>
            <person name="Herisse M."/>
            <person name="Ishida K."/>
            <person name="Porter J.L."/>
            <person name="Howden B."/>
            <person name="Hertweck C."/>
            <person name="Stinear T.P."/>
            <person name="Pidot S.J."/>
        </authorList>
    </citation>
    <scope>NUCLEOTIDE SEQUENCE [LARGE SCALE GENOMIC DNA]</scope>
    <source>
        <strain evidence="9 10">AUSMDU00012717</strain>
    </source>
</reference>
<keyword evidence="10" id="KW-1185">Reference proteome</keyword>
<evidence type="ECO:0000256" key="4">
    <source>
        <dbReference type="ARBA" id="ARBA00023082"/>
    </source>
</evidence>
<gene>
    <name evidence="9" type="ORF">F5544_42060</name>
</gene>
<evidence type="ECO:0000259" key="8">
    <source>
        <dbReference type="Pfam" id="PF08281"/>
    </source>
</evidence>
<dbReference type="EMBL" id="CP046172">
    <property type="protein sequence ID" value="QIS16221.1"/>
    <property type="molecule type" value="Genomic_DNA"/>
</dbReference>
<feature type="domain" description="RNA polymerase sigma factor 70 region 4 type 2" evidence="8">
    <location>
        <begin position="184"/>
        <end position="233"/>
    </location>
</feature>
<evidence type="ECO:0000256" key="2">
    <source>
        <dbReference type="ARBA" id="ARBA00011344"/>
    </source>
</evidence>
<dbReference type="InterPro" id="IPR013325">
    <property type="entry name" value="RNA_pol_sigma_r2"/>
</dbReference>
<keyword evidence="5" id="KW-0238">DNA-binding</keyword>
<dbReference type="InterPro" id="IPR052704">
    <property type="entry name" value="ECF_Sigma-70_Domain"/>
</dbReference>
<dbReference type="Gene3D" id="3.10.450.50">
    <property type="match status" value="1"/>
</dbReference>
<dbReference type="Proteomes" id="UP000503540">
    <property type="component" value="Chromosome"/>
</dbReference>
<evidence type="ECO:0000256" key="6">
    <source>
        <dbReference type="ARBA" id="ARBA00023163"/>
    </source>
</evidence>
<evidence type="ECO:0000313" key="9">
    <source>
        <dbReference type="EMBL" id="QIS16221.1"/>
    </source>
</evidence>
<accession>A0A6G9YSS7</accession>
<dbReference type="InterPro" id="IPR014303">
    <property type="entry name" value="RNA_pol_sigma-70_ECF"/>
</dbReference>
<dbReference type="GO" id="GO:0003677">
    <property type="term" value="F:DNA binding"/>
    <property type="evidence" value="ECO:0007669"/>
    <property type="project" value="UniProtKB-KW"/>
</dbReference>
<dbReference type="PANTHER" id="PTHR30173">
    <property type="entry name" value="SIGMA 19 FACTOR"/>
    <property type="match status" value="1"/>
</dbReference>
<dbReference type="SUPFAM" id="SSF88946">
    <property type="entry name" value="Sigma2 domain of RNA polymerase sigma factors"/>
    <property type="match status" value="1"/>
</dbReference>
<dbReference type="PANTHER" id="PTHR30173:SF36">
    <property type="entry name" value="ECF RNA POLYMERASE SIGMA FACTOR SIGJ"/>
    <property type="match status" value="1"/>
</dbReference>
<dbReference type="RefSeq" id="WP_238846948.1">
    <property type="nucleotide sequence ID" value="NZ_CP046172.1"/>
</dbReference>
<dbReference type="GO" id="GO:0016987">
    <property type="term" value="F:sigma factor activity"/>
    <property type="evidence" value="ECO:0007669"/>
    <property type="project" value="UniProtKB-KW"/>
</dbReference>
<dbReference type="InterPro" id="IPR032710">
    <property type="entry name" value="NTF2-like_dom_sf"/>
</dbReference>
<dbReference type="SUPFAM" id="SSF88659">
    <property type="entry name" value="Sigma3 and sigma4 domains of RNA polymerase sigma factors"/>
    <property type="match status" value="1"/>
</dbReference>
<feature type="domain" description="RNA polymerase sigma-70 region 2" evidence="7">
    <location>
        <begin position="85"/>
        <end position="148"/>
    </location>
</feature>
<dbReference type="GO" id="GO:0006352">
    <property type="term" value="P:DNA-templated transcription initiation"/>
    <property type="evidence" value="ECO:0007669"/>
    <property type="project" value="InterPro"/>
</dbReference>
<dbReference type="NCBIfam" id="TIGR02957">
    <property type="entry name" value="SigX4"/>
    <property type="match status" value="1"/>
</dbReference>
<dbReference type="NCBIfam" id="NF007214">
    <property type="entry name" value="PRK09636.1"/>
    <property type="match status" value="1"/>
</dbReference>
<proteinExistence type="inferred from homology"/>
<evidence type="ECO:0000313" key="10">
    <source>
        <dbReference type="Proteomes" id="UP000503540"/>
    </source>
</evidence>
<dbReference type="AlphaFoldDB" id="A0A6G9YSS7"/>
<comment type="subunit">
    <text evidence="2">Interacts transiently with the RNA polymerase catalytic core formed by RpoA, RpoB, RpoC and RpoZ (2 alpha, 1 beta, 1 beta' and 1 omega subunit) to form the RNA polymerase holoenzyme that can initiate transcription.</text>
</comment>
<dbReference type="KEGG" id="nah:F5544_42060"/>
<dbReference type="InterPro" id="IPR013249">
    <property type="entry name" value="RNA_pol_sigma70_r4_t2"/>
</dbReference>
<comment type="similarity">
    <text evidence="1">Belongs to the sigma-70 factor family. ECF subfamily.</text>
</comment>
<dbReference type="NCBIfam" id="TIGR02937">
    <property type="entry name" value="sigma70-ECF"/>
    <property type="match status" value="1"/>
</dbReference>
<evidence type="ECO:0000256" key="5">
    <source>
        <dbReference type="ARBA" id="ARBA00023125"/>
    </source>
</evidence>
<dbReference type="Pfam" id="PF04542">
    <property type="entry name" value="Sigma70_r2"/>
    <property type="match status" value="1"/>
</dbReference>
<dbReference type="Pfam" id="PF08281">
    <property type="entry name" value="Sigma70_r4_2"/>
    <property type="match status" value="1"/>
</dbReference>
<keyword evidence="3" id="KW-0805">Transcription regulation</keyword>
<dbReference type="Gene3D" id="1.10.10.10">
    <property type="entry name" value="Winged helix-like DNA-binding domain superfamily/Winged helix DNA-binding domain"/>
    <property type="match status" value="1"/>
</dbReference>
<organism evidence="9 10">
    <name type="scientific">Nocardia arthritidis</name>
    <dbReference type="NCBI Taxonomy" id="228602"/>
    <lineage>
        <taxon>Bacteria</taxon>
        <taxon>Bacillati</taxon>
        <taxon>Actinomycetota</taxon>
        <taxon>Actinomycetes</taxon>
        <taxon>Mycobacteriales</taxon>
        <taxon>Nocardiaceae</taxon>
        <taxon>Nocardia</taxon>
    </lineage>
</organism>
<dbReference type="InterPro" id="IPR013324">
    <property type="entry name" value="RNA_pol_sigma_r3/r4-like"/>
</dbReference>
<sequence>MNALAALGGLRLGGFEAWVCRRPTLPDLVRGVVFGLREQRFFDVGRFNGEPLRHPRAAIMPSGTVLPGRRDRKKVHVEADGLREFQAHRPRLFALAYRMLGSAMEAEDAVQEAYLRWDAADRRQIRSAEAWLTTVVVNICRNWLVSARARRETYTGPWLPEPVPTARGELGPLESVEEREQVSLALLTTLERLSPVERAVFVLREAFGYAHREIADMLTVTEANSQQIYRRATQRVQEDRTRFEIPDEYARELIERFLKAARTGDIAALERMLTADAVSIADGGGVINAARRPVVGANSVARYLAGLFRWEVPGMVLEVLEINGAPSVVVLVNGVPMMVVAVQLDGDQVGELRLVVNPEKLTYLARVWA</sequence>
<keyword evidence="4" id="KW-0731">Sigma factor</keyword>
<protein>
    <submittedName>
        <fullName evidence="9">RNA polymerase sigma-70 factor</fullName>
    </submittedName>
</protein>
<evidence type="ECO:0000256" key="1">
    <source>
        <dbReference type="ARBA" id="ARBA00010641"/>
    </source>
</evidence>
<dbReference type="SUPFAM" id="SSF54427">
    <property type="entry name" value="NTF2-like"/>
    <property type="match status" value="1"/>
</dbReference>